<dbReference type="Proteomes" id="UP001327986">
    <property type="component" value="Chromosome"/>
</dbReference>
<name>A0A0V8M3V4_9CHLR</name>
<dbReference type="EMBL" id="AP017649">
    <property type="protein sequence ID" value="BAZ96770.1"/>
    <property type="molecule type" value="Genomic_DNA"/>
</dbReference>
<dbReference type="PATRIC" id="fig|61435.5.peg.665"/>
<sequence>MQIPEARCTRCGGHYHGWALLNARHQTCAQCGGKLEIITEGEIIQGYSPFSAEEVNLKAPKQTPSKKTTS</sequence>
<dbReference type="OrthoDB" id="165538at2"/>
<evidence type="ECO:0000313" key="2">
    <source>
        <dbReference type="EMBL" id="KSV18447.1"/>
    </source>
</evidence>
<dbReference type="EMBL" id="CP141531">
    <property type="protein sequence ID" value="WRO06605.1"/>
    <property type="molecule type" value="Genomic_DNA"/>
</dbReference>
<protein>
    <submittedName>
        <fullName evidence="2">Uncharacterized protein</fullName>
    </submittedName>
</protein>
<reference evidence="1 5" key="2">
    <citation type="journal article" date="2017" name="Sci. Rep.">
        <title>Isolation and genomic characterization of a Dehalococcoides strain suggests genomic rearrangement during culture.</title>
        <authorList>
            <person name="Yohda M."/>
            <person name="Ikegami K."/>
            <person name="Aita Y."/>
            <person name="Kitajima M."/>
            <person name="Takechi A."/>
            <person name="Iwamoto M."/>
            <person name="Fukuda T."/>
            <person name="Tamura N."/>
            <person name="Shibasaki J."/>
            <person name="Koike S."/>
            <person name="Komatsu D."/>
            <person name="Miyagi S."/>
            <person name="Nishimura M."/>
            <person name="Uchino Y."/>
            <person name="Shiroma A."/>
            <person name="Shimoji M."/>
            <person name="Tamotsu H."/>
            <person name="Ashimine N."/>
            <person name="Shinzato M."/>
            <person name="Ohki S."/>
            <person name="Nakano K."/>
            <person name="Teruya K."/>
            <person name="Satou K."/>
            <person name="Hirano T."/>
            <person name="Yagi O."/>
        </authorList>
    </citation>
    <scope>NUCLEOTIDE SEQUENCE [LARGE SCALE GENOMIC DNA]</scope>
    <source>
        <strain evidence="1 5">UCH-ATV1</strain>
    </source>
</reference>
<reference evidence="3" key="3">
    <citation type="submission" date="2023-12" db="EMBL/GenBank/DDBJ databases">
        <title>Isolation of organohalide respiring bacteria Dehalococcoides mccartyi strain GPTCE1 in groundwater collected near a chemical plant in Suzhou, China.</title>
        <authorList>
            <person name="Liu G."/>
        </authorList>
    </citation>
    <scope>NUCLEOTIDE SEQUENCE</scope>
    <source>
        <strain evidence="3">GPTCE1</strain>
    </source>
</reference>
<accession>A0A0V8M3V4</accession>
<dbReference type="RefSeq" id="WP_010935938.1">
    <property type="nucleotide sequence ID" value="NZ_AP017649.1"/>
</dbReference>
<proteinExistence type="predicted"/>
<dbReference type="AlphaFoldDB" id="A0A0V8M3V4"/>
<gene>
    <name evidence="2" type="ORF">DA01_03320</name>
    <name evidence="1" type="ORF">DEHALATV1_0142</name>
    <name evidence="3" type="ORF">VLL09_04250</name>
</gene>
<evidence type="ECO:0000313" key="5">
    <source>
        <dbReference type="Proteomes" id="UP000218257"/>
    </source>
</evidence>
<dbReference type="Proteomes" id="UP000053577">
    <property type="component" value="Unassembled WGS sequence"/>
</dbReference>
<dbReference type="GeneID" id="3230501"/>
<evidence type="ECO:0000313" key="4">
    <source>
        <dbReference type="Proteomes" id="UP000053577"/>
    </source>
</evidence>
<evidence type="ECO:0000313" key="1">
    <source>
        <dbReference type="EMBL" id="BAZ96770.1"/>
    </source>
</evidence>
<evidence type="ECO:0000313" key="3">
    <source>
        <dbReference type="EMBL" id="WRO06605.1"/>
    </source>
</evidence>
<dbReference type="eggNOG" id="ENOG5030T08">
    <property type="taxonomic scope" value="Bacteria"/>
</dbReference>
<dbReference type="Proteomes" id="UP000218257">
    <property type="component" value="Chromosome"/>
</dbReference>
<dbReference type="EMBL" id="JGYD01000011">
    <property type="protein sequence ID" value="KSV18447.1"/>
    <property type="molecule type" value="Genomic_DNA"/>
</dbReference>
<organism evidence="2 4">
    <name type="scientific">Dehalococcoides mccartyi</name>
    <dbReference type="NCBI Taxonomy" id="61435"/>
    <lineage>
        <taxon>Bacteria</taxon>
        <taxon>Bacillati</taxon>
        <taxon>Chloroflexota</taxon>
        <taxon>Dehalococcoidia</taxon>
        <taxon>Dehalococcoidales</taxon>
        <taxon>Dehalococcoidaceae</taxon>
        <taxon>Dehalococcoides</taxon>
    </lineage>
</organism>
<reference evidence="2 4" key="1">
    <citation type="journal article" date="2015" name="Sci. Rep.">
        <title>A comparative genomics and reductive dehalogenase gene transcription study of two chloroethene-respiring bacteria, Dehalococcoides mccartyi strains MB and 11a.</title>
        <authorList>
            <person name="Low A."/>
            <person name="Shen Z."/>
            <person name="Cheng D."/>
            <person name="Rogers M.J."/>
            <person name="Lee P.K."/>
            <person name="He J."/>
        </authorList>
    </citation>
    <scope>NUCLEOTIDE SEQUENCE [LARGE SCALE GENOMIC DNA]</scope>
    <source>
        <strain evidence="2 4">MB</strain>
    </source>
</reference>